<evidence type="ECO:0000256" key="3">
    <source>
        <dbReference type="ARBA" id="ARBA00022676"/>
    </source>
</evidence>
<dbReference type="Gene3D" id="3.40.50.2000">
    <property type="entry name" value="Glycogen Phosphorylase B"/>
    <property type="match status" value="1"/>
</dbReference>
<dbReference type="Ensembl" id="ENSHHUT00000011983.1">
    <property type="protein sequence ID" value="ENSHHUP00000011620.1"/>
    <property type="gene ID" value="ENSHHUG00000007085.1"/>
</dbReference>
<comment type="similarity">
    <text evidence="2">Belongs to the UDP-glycosyltransferase family.</text>
</comment>
<sequence>MSVCLISLFCLICLCVLAHRSARAFLTHSGTHGLYEGVCHAVPMVMLPLFGDQPDNAHRLASKGVGVVLDINHITVETLLQALDNVVNNPRCTIESILFGCMTAWHGNYTVRNRRTVQRVARSAQRITGATLPASRTPTAPDVTGRTKRSFRTSTIRATACSLLYHL</sequence>
<evidence type="ECO:0000256" key="7">
    <source>
        <dbReference type="SAM" id="SignalP"/>
    </source>
</evidence>
<feature type="signal peptide" evidence="7">
    <location>
        <begin position="1"/>
        <end position="18"/>
    </location>
</feature>
<protein>
    <recommendedName>
        <fullName evidence="10">Glucuronosyltransferase</fullName>
    </recommendedName>
</protein>
<dbReference type="Proteomes" id="UP000314982">
    <property type="component" value="Unassembled WGS sequence"/>
</dbReference>
<keyword evidence="3" id="KW-0328">Glycosyltransferase</keyword>
<evidence type="ECO:0000256" key="4">
    <source>
        <dbReference type="ARBA" id="ARBA00022679"/>
    </source>
</evidence>
<keyword evidence="6" id="KW-0472">Membrane</keyword>
<reference evidence="9" key="1">
    <citation type="submission" date="2018-06" db="EMBL/GenBank/DDBJ databases">
        <title>Genome assembly of Danube salmon.</title>
        <authorList>
            <person name="Macqueen D.J."/>
            <person name="Gundappa M.K."/>
        </authorList>
    </citation>
    <scope>NUCLEOTIDE SEQUENCE [LARGE SCALE GENOMIC DNA]</scope>
</reference>
<accession>A0A4W5KMI5</accession>
<comment type="subcellular location">
    <subcellularLocation>
        <location evidence="1">Membrane</location>
        <topology evidence="1">Single-pass membrane protein</topology>
    </subcellularLocation>
</comment>
<evidence type="ECO:0000256" key="1">
    <source>
        <dbReference type="ARBA" id="ARBA00004167"/>
    </source>
</evidence>
<dbReference type="AlphaFoldDB" id="A0A4W5KMI5"/>
<keyword evidence="6" id="KW-1133">Transmembrane helix</keyword>
<reference evidence="8" key="3">
    <citation type="submission" date="2025-09" db="UniProtKB">
        <authorList>
            <consortium name="Ensembl"/>
        </authorList>
    </citation>
    <scope>IDENTIFICATION</scope>
</reference>
<reference evidence="8" key="2">
    <citation type="submission" date="2025-08" db="UniProtKB">
        <authorList>
            <consortium name="Ensembl"/>
        </authorList>
    </citation>
    <scope>IDENTIFICATION</scope>
</reference>
<keyword evidence="4" id="KW-0808">Transferase</keyword>
<evidence type="ECO:0000313" key="9">
    <source>
        <dbReference type="Proteomes" id="UP000314982"/>
    </source>
</evidence>
<evidence type="ECO:0000256" key="2">
    <source>
        <dbReference type="ARBA" id="ARBA00009995"/>
    </source>
</evidence>
<organism evidence="8 9">
    <name type="scientific">Hucho hucho</name>
    <name type="common">huchen</name>
    <dbReference type="NCBI Taxonomy" id="62062"/>
    <lineage>
        <taxon>Eukaryota</taxon>
        <taxon>Metazoa</taxon>
        <taxon>Chordata</taxon>
        <taxon>Craniata</taxon>
        <taxon>Vertebrata</taxon>
        <taxon>Euteleostomi</taxon>
        <taxon>Actinopterygii</taxon>
        <taxon>Neopterygii</taxon>
        <taxon>Teleostei</taxon>
        <taxon>Protacanthopterygii</taxon>
        <taxon>Salmoniformes</taxon>
        <taxon>Salmonidae</taxon>
        <taxon>Salmoninae</taxon>
        <taxon>Hucho</taxon>
    </lineage>
</organism>
<dbReference type="GeneTree" id="ENSGT00940000159677"/>
<feature type="chain" id="PRO_5021484188" description="Glucuronosyltransferase" evidence="7">
    <location>
        <begin position="19"/>
        <end position="167"/>
    </location>
</feature>
<name>A0A4W5KMI5_9TELE</name>
<dbReference type="PANTHER" id="PTHR48043:SF161">
    <property type="entry name" value="UDP GLUCURONOSYLTRANSFERASE FAMILY 1 MEMBER A1"/>
    <property type="match status" value="1"/>
</dbReference>
<dbReference type="InterPro" id="IPR002213">
    <property type="entry name" value="UDP_glucos_trans"/>
</dbReference>
<evidence type="ECO:0000256" key="5">
    <source>
        <dbReference type="ARBA" id="ARBA00022692"/>
    </source>
</evidence>
<dbReference type="GO" id="GO:0016020">
    <property type="term" value="C:membrane"/>
    <property type="evidence" value="ECO:0007669"/>
    <property type="project" value="UniProtKB-SubCell"/>
</dbReference>
<keyword evidence="9" id="KW-1185">Reference proteome</keyword>
<dbReference type="STRING" id="62062.ENSHHUP00000011620"/>
<evidence type="ECO:0000313" key="8">
    <source>
        <dbReference type="Ensembl" id="ENSHHUP00000011620.1"/>
    </source>
</evidence>
<keyword evidence="5" id="KW-0812">Transmembrane</keyword>
<dbReference type="Pfam" id="PF00201">
    <property type="entry name" value="UDPGT"/>
    <property type="match status" value="1"/>
</dbReference>
<evidence type="ECO:0000256" key="6">
    <source>
        <dbReference type="ARBA" id="ARBA00022989"/>
    </source>
</evidence>
<dbReference type="PANTHER" id="PTHR48043">
    <property type="entry name" value="EG:EG0003.4 PROTEIN-RELATED"/>
    <property type="match status" value="1"/>
</dbReference>
<proteinExistence type="inferred from homology"/>
<dbReference type="SUPFAM" id="SSF53756">
    <property type="entry name" value="UDP-Glycosyltransferase/glycogen phosphorylase"/>
    <property type="match status" value="1"/>
</dbReference>
<dbReference type="GO" id="GO:0008194">
    <property type="term" value="F:UDP-glycosyltransferase activity"/>
    <property type="evidence" value="ECO:0007669"/>
    <property type="project" value="InterPro"/>
</dbReference>
<dbReference type="InterPro" id="IPR050271">
    <property type="entry name" value="UDP-glycosyltransferase"/>
</dbReference>
<evidence type="ECO:0008006" key="10">
    <source>
        <dbReference type="Google" id="ProtNLM"/>
    </source>
</evidence>
<keyword evidence="7" id="KW-0732">Signal</keyword>